<dbReference type="AlphaFoldDB" id="A0A0P0G1L9"/>
<proteinExistence type="predicted"/>
<reference evidence="1 2" key="1">
    <citation type="journal article" date="2015" name="Science">
        <title>Genetic determinants of in vivo fitness and diet responsiveness in multiple human gut Bacteroides.</title>
        <authorList>
            <person name="Wu M."/>
            <person name="McNulty N.P."/>
            <person name="Rodionov D.A."/>
            <person name="Khoroshkin M.S."/>
            <person name="Griffin N.W."/>
            <person name="Cheng J."/>
            <person name="Latreille P."/>
            <person name="Kerstetter R.A."/>
            <person name="Terrapon N."/>
            <person name="Henrissat B."/>
            <person name="Osterman A.L."/>
            <person name="Gordon J.I."/>
        </authorList>
    </citation>
    <scope>NUCLEOTIDE SEQUENCE [LARGE SCALE GENOMIC DNA]</scope>
    <source>
        <strain evidence="1 2">WH2</strain>
    </source>
</reference>
<organism evidence="1 2">
    <name type="scientific">Bacteroides cellulosilyticus</name>
    <dbReference type="NCBI Taxonomy" id="246787"/>
    <lineage>
        <taxon>Bacteria</taxon>
        <taxon>Pseudomonadati</taxon>
        <taxon>Bacteroidota</taxon>
        <taxon>Bacteroidia</taxon>
        <taxon>Bacteroidales</taxon>
        <taxon>Bacteroidaceae</taxon>
        <taxon>Bacteroides</taxon>
    </lineage>
</organism>
<dbReference type="EMBL" id="CP012801">
    <property type="protein sequence ID" value="ALJ57735.1"/>
    <property type="molecule type" value="Genomic_DNA"/>
</dbReference>
<dbReference type="eggNOG" id="ENOG5032KC5">
    <property type="taxonomic scope" value="Bacteria"/>
</dbReference>
<evidence type="ECO:0000313" key="1">
    <source>
        <dbReference type="EMBL" id="ALJ57735.1"/>
    </source>
</evidence>
<evidence type="ECO:0000313" key="2">
    <source>
        <dbReference type="Proteomes" id="UP000061809"/>
    </source>
</evidence>
<dbReference type="PATRIC" id="fig|246787.4.peg.487"/>
<dbReference type="STRING" id="246787.BcellWH2_00467"/>
<accession>A0A0P0G1L9</accession>
<gene>
    <name evidence="1" type="ORF">BcellWH2_00467</name>
</gene>
<dbReference type="Proteomes" id="UP000061809">
    <property type="component" value="Chromosome"/>
</dbReference>
<name>A0A0P0G1L9_9BACE</name>
<dbReference type="KEGG" id="bcel:BcellWH2_00467"/>
<sequence length="336" mass="37655">MIMGGRRHILHDVIRKSETVTLTVGDKSASKTVVLEEPIDIYLEIDDNPYNSSVHDCSKHIESLRNSVVACNAAEVAHKIASTQQIGKHISKGFLGYITASLDMQNMEECSNVEAVVAELQSQSDELANRKLVMIDDYDILTTRYSAVFENLDRELVQRIHMLMEPCFRFVESSRKEQLRNTDSSLSAMALVGHKEQLDVQARISAITVKQRAAGLIESAKQYLLGQKQLASHIEHVLIGGCKNARWMLPVVVVEKTVAGGSKETEVVMNEQTARMGVNDWKVRQNVQQASMPAMTQEDKQRIGKHLEREIQRLGSSEHEKRVAGMMRKLAGNFLS</sequence>
<protein>
    <submittedName>
        <fullName evidence="1">Uncharacterized protein</fullName>
    </submittedName>
</protein>